<sequence>MAAVPRLPVLSPGAGDGSPFLRSDHGGDELGGGRWISGAQASCVKRKVRDGSAFRVLAAEFDDLFPSDLAAGSYGGLRLRFERGGARVKVVEHLSVWGFGVGSSMAPPKEGRKALHLDKRKLSSLGHRESLSLGGIHEANHSQCHWIVRLGRMCGCSKCWAVSEFGMHVVTFHTSRQGFKTVVPRLSSIPIGRMRHLGVDAVGHALNSKLLVPTAWSYKIFSVRLSCRLRSSFVTLFLVVEFNGLRDGSSRIVG</sequence>
<accession>A0ABQ7B2B6</accession>
<organism evidence="1 2">
    <name type="scientific">Brassica cretica</name>
    <name type="common">Mustard</name>
    <dbReference type="NCBI Taxonomy" id="69181"/>
    <lineage>
        <taxon>Eukaryota</taxon>
        <taxon>Viridiplantae</taxon>
        <taxon>Streptophyta</taxon>
        <taxon>Embryophyta</taxon>
        <taxon>Tracheophyta</taxon>
        <taxon>Spermatophyta</taxon>
        <taxon>Magnoliopsida</taxon>
        <taxon>eudicotyledons</taxon>
        <taxon>Gunneridae</taxon>
        <taxon>Pentapetalae</taxon>
        <taxon>rosids</taxon>
        <taxon>malvids</taxon>
        <taxon>Brassicales</taxon>
        <taxon>Brassicaceae</taxon>
        <taxon>Brassiceae</taxon>
        <taxon>Brassica</taxon>
    </lineage>
</organism>
<comment type="caution">
    <text evidence="1">The sequence shown here is derived from an EMBL/GenBank/DDBJ whole genome shotgun (WGS) entry which is preliminary data.</text>
</comment>
<evidence type="ECO:0008006" key="3">
    <source>
        <dbReference type="Google" id="ProtNLM"/>
    </source>
</evidence>
<gene>
    <name evidence="1" type="ORF">DY000_02060934</name>
</gene>
<name>A0ABQ7B2B6_BRACR</name>
<keyword evidence="2" id="KW-1185">Reference proteome</keyword>
<reference evidence="1 2" key="1">
    <citation type="journal article" date="2020" name="BMC Genomics">
        <title>Intraspecific diversification of the crop wild relative Brassica cretica Lam. using demographic model selection.</title>
        <authorList>
            <person name="Kioukis A."/>
            <person name="Michalopoulou V.A."/>
            <person name="Briers L."/>
            <person name="Pirintsos S."/>
            <person name="Studholme D.J."/>
            <person name="Pavlidis P."/>
            <person name="Sarris P.F."/>
        </authorList>
    </citation>
    <scope>NUCLEOTIDE SEQUENCE [LARGE SCALE GENOMIC DNA]</scope>
    <source>
        <strain evidence="2">cv. PFS-1207/04</strain>
    </source>
</reference>
<evidence type="ECO:0000313" key="1">
    <source>
        <dbReference type="EMBL" id="KAF3520722.1"/>
    </source>
</evidence>
<proteinExistence type="predicted"/>
<dbReference type="Proteomes" id="UP000266723">
    <property type="component" value="Unassembled WGS sequence"/>
</dbReference>
<dbReference type="EMBL" id="QGKV02001556">
    <property type="protein sequence ID" value="KAF3520722.1"/>
    <property type="molecule type" value="Genomic_DNA"/>
</dbReference>
<evidence type="ECO:0000313" key="2">
    <source>
        <dbReference type="Proteomes" id="UP000266723"/>
    </source>
</evidence>
<protein>
    <recommendedName>
        <fullName evidence="3">DUF3778 domain-containing protein</fullName>
    </recommendedName>
</protein>